<keyword evidence="6" id="KW-1185">Reference proteome</keyword>
<feature type="compositionally biased region" description="Polar residues" evidence="3">
    <location>
        <begin position="286"/>
        <end position="299"/>
    </location>
</feature>
<dbReference type="Gene3D" id="1.10.10.10">
    <property type="entry name" value="Winged helix-like DNA-binding domain superfamily/Winged helix DNA-binding domain"/>
    <property type="match status" value="1"/>
</dbReference>
<feature type="compositionally biased region" description="Low complexity" evidence="3">
    <location>
        <begin position="12"/>
        <end position="25"/>
    </location>
</feature>
<feature type="compositionally biased region" description="Polar residues" evidence="3">
    <location>
        <begin position="640"/>
        <end position="663"/>
    </location>
</feature>
<evidence type="ECO:0000256" key="2">
    <source>
        <dbReference type="PROSITE-ProRule" id="PRU00332"/>
    </source>
</evidence>
<feature type="compositionally biased region" description="Low complexity" evidence="3">
    <location>
        <begin position="91"/>
        <end position="115"/>
    </location>
</feature>
<proteinExistence type="predicted"/>
<accession>A0A4S4CZP5</accession>
<feature type="compositionally biased region" description="Polar residues" evidence="3">
    <location>
        <begin position="190"/>
        <end position="225"/>
    </location>
</feature>
<dbReference type="PANTHER" id="PTHR22792">
    <property type="entry name" value="LUPUS LA PROTEIN-RELATED"/>
    <property type="match status" value="1"/>
</dbReference>
<feature type="compositionally biased region" description="Basic and acidic residues" evidence="3">
    <location>
        <begin position="310"/>
        <end position="345"/>
    </location>
</feature>
<evidence type="ECO:0000313" key="6">
    <source>
        <dbReference type="Proteomes" id="UP000306102"/>
    </source>
</evidence>
<feature type="compositionally biased region" description="Polar residues" evidence="3">
    <location>
        <begin position="166"/>
        <end position="180"/>
    </location>
</feature>
<reference evidence="5 6" key="1">
    <citation type="journal article" date="2018" name="Proc. Natl. Acad. Sci. U.S.A.">
        <title>Draft genome sequence of Camellia sinensis var. sinensis provides insights into the evolution of the tea genome and tea quality.</title>
        <authorList>
            <person name="Wei C."/>
            <person name="Yang H."/>
            <person name="Wang S."/>
            <person name="Zhao J."/>
            <person name="Liu C."/>
            <person name="Gao L."/>
            <person name="Xia E."/>
            <person name="Lu Y."/>
            <person name="Tai Y."/>
            <person name="She G."/>
            <person name="Sun J."/>
            <person name="Cao H."/>
            <person name="Tong W."/>
            <person name="Gao Q."/>
            <person name="Li Y."/>
            <person name="Deng W."/>
            <person name="Jiang X."/>
            <person name="Wang W."/>
            <person name="Chen Q."/>
            <person name="Zhang S."/>
            <person name="Li H."/>
            <person name="Wu J."/>
            <person name="Wang P."/>
            <person name="Li P."/>
            <person name="Shi C."/>
            <person name="Zheng F."/>
            <person name="Jian J."/>
            <person name="Huang B."/>
            <person name="Shan D."/>
            <person name="Shi M."/>
            <person name="Fang C."/>
            <person name="Yue Y."/>
            <person name="Li F."/>
            <person name="Li D."/>
            <person name="Wei S."/>
            <person name="Han B."/>
            <person name="Jiang C."/>
            <person name="Yin Y."/>
            <person name="Xia T."/>
            <person name="Zhang Z."/>
            <person name="Bennetzen J.L."/>
            <person name="Zhao S."/>
            <person name="Wan X."/>
        </authorList>
    </citation>
    <scope>NUCLEOTIDE SEQUENCE [LARGE SCALE GENOMIC DNA]</scope>
    <source>
        <strain evidence="6">cv. Shuchazao</strain>
        <tissue evidence="5">Leaf</tissue>
    </source>
</reference>
<dbReference type="CDD" id="cd07323">
    <property type="entry name" value="LAM"/>
    <property type="match status" value="1"/>
</dbReference>
<dbReference type="GO" id="GO:0005737">
    <property type="term" value="C:cytoplasm"/>
    <property type="evidence" value="ECO:0007669"/>
    <property type="project" value="UniProtKB-ARBA"/>
</dbReference>
<feature type="region of interest" description="Disordered" evidence="3">
    <location>
        <begin position="1"/>
        <end position="153"/>
    </location>
</feature>
<dbReference type="Pfam" id="PF05383">
    <property type="entry name" value="La"/>
    <property type="match status" value="1"/>
</dbReference>
<protein>
    <recommendedName>
        <fullName evidence="4">HTH La-type RNA-binding domain-containing protein</fullName>
    </recommendedName>
</protein>
<name>A0A4S4CZP5_CAMSN</name>
<dbReference type="EMBL" id="SDRB02013278">
    <property type="protein sequence ID" value="THF95374.1"/>
    <property type="molecule type" value="Genomic_DNA"/>
</dbReference>
<feature type="region of interest" description="Disordered" evidence="3">
    <location>
        <begin position="166"/>
        <end position="348"/>
    </location>
</feature>
<gene>
    <name evidence="5" type="ORF">TEA_023969</name>
</gene>
<organism evidence="5 6">
    <name type="scientific">Camellia sinensis var. sinensis</name>
    <name type="common">China tea</name>
    <dbReference type="NCBI Taxonomy" id="542762"/>
    <lineage>
        <taxon>Eukaryota</taxon>
        <taxon>Viridiplantae</taxon>
        <taxon>Streptophyta</taxon>
        <taxon>Embryophyta</taxon>
        <taxon>Tracheophyta</taxon>
        <taxon>Spermatophyta</taxon>
        <taxon>Magnoliopsida</taxon>
        <taxon>eudicotyledons</taxon>
        <taxon>Gunneridae</taxon>
        <taxon>Pentapetalae</taxon>
        <taxon>asterids</taxon>
        <taxon>Ericales</taxon>
        <taxon>Theaceae</taxon>
        <taxon>Camellia</taxon>
    </lineage>
</organism>
<dbReference type="GO" id="GO:0003723">
    <property type="term" value="F:RNA binding"/>
    <property type="evidence" value="ECO:0007669"/>
    <property type="project" value="UniProtKB-UniRule"/>
</dbReference>
<dbReference type="InterPro" id="IPR045180">
    <property type="entry name" value="La_dom_prot"/>
</dbReference>
<evidence type="ECO:0000256" key="1">
    <source>
        <dbReference type="ARBA" id="ARBA00022884"/>
    </source>
</evidence>
<feature type="region of interest" description="Disordered" evidence="3">
    <location>
        <begin position="639"/>
        <end position="676"/>
    </location>
</feature>
<dbReference type="InterPro" id="IPR036390">
    <property type="entry name" value="WH_DNA-bd_sf"/>
</dbReference>
<sequence>MAAAANHSPRNSGSSGAGADVSSAALNSPHSKRGAAARGVSSPWSQVVRGADSESIVSSSAPPASAAPPPAVSPSSPSASATSQGLINNTSPESSPSKAAAAAAAFSSSSSSLSSPDDHAVEAQSESTDCGTGSSNAAKKPAWNKPSNGVVEVGPVMGAVSWPALSESTRASPKLSSSDSFKALPDAPVSVSQGIGIASSSTPKQVVTNNTNPSLTPNHVTPTRQKSMKRGGGSSSGNVTANGGFPQPPPLGSVVEMPSNNSGKSGSAVPESSPRDQSGQRGGFGSQPNSGNDHPQQRNSFRRGNGGNHPRGDGSYHHNYGGRRDQDRGNHEWNSHRSFNGRDLHMQPQRGVSRGFIRSAPHSPTPFIPPPPMPGRPFGNPMVYPEVPSPMIYVPTPPPIVAAMPSHAMFFPPLHAPDPQLPSKIVMQIEYYFSNENLIKDTFLRQNMDDQGWVPINLIAGFKKVIHENEFLFHLKSLLQRRWALFCDFSFFGLESCSMGLIVVIPWLDFLYYFQLYMAACCFYGRETSKLQCSRVRLVLTSECARLRADDGIVQIAQHECESGVMILTDNTQFILDAVRASSLVEVKDDKVRRRNDWFRWIMPSSVQFAPVSSPQSIGRSSHDMLAANIQSMSFEEMTNRQGQSEAFLSRSSSGDLNIQPQAGSERAILARTSSK</sequence>
<comment type="caution">
    <text evidence="5">The sequence shown here is derived from an EMBL/GenBank/DDBJ whole genome shotgun (WGS) entry which is preliminary data.</text>
</comment>
<dbReference type="AlphaFoldDB" id="A0A4S4CZP5"/>
<dbReference type="SUPFAM" id="SSF46785">
    <property type="entry name" value="Winged helix' DNA-binding domain"/>
    <property type="match status" value="1"/>
</dbReference>
<dbReference type="SMART" id="SM00715">
    <property type="entry name" value="LA"/>
    <property type="match status" value="1"/>
</dbReference>
<dbReference type="InterPro" id="IPR036388">
    <property type="entry name" value="WH-like_DNA-bd_sf"/>
</dbReference>
<feature type="domain" description="HTH La-type RNA-binding" evidence="4">
    <location>
        <begin position="415"/>
        <end position="506"/>
    </location>
</feature>
<dbReference type="PANTHER" id="PTHR22792:SF132">
    <property type="entry name" value="LA-RELATED PROTEIN 1"/>
    <property type="match status" value="1"/>
</dbReference>
<evidence type="ECO:0000256" key="3">
    <source>
        <dbReference type="SAM" id="MobiDB-lite"/>
    </source>
</evidence>
<keyword evidence="1 2" id="KW-0694">RNA-binding</keyword>
<dbReference type="PROSITE" id="PS50961">
    <property type="entry name" value="HTH_LA"/>
    <property type="match status" value="1"/>
</dbReference>
<dbReference type="InterPro" id="IPR006630">
    <property type="entry name" value="La_HTH"/>
</dbReference>
<dbReference type="Proteomes" id="UP000306102">
    <property type="component" value="Unassembled WGS sequence"/>
</dbReference>
<dbReference type="STRING" id="542762.A0A4S4CZP5"/>
<feature type="compositionally biased region" description="Polar residues" evidence="3">
    <location>
        <begin position="124"/>
        <end position="137"/>
    </location>
</feature>
<evidence type="ECO:0000313" key="5">
    <source>
        <dbReference type="EMBL" id="THF95374.1"/>
    </source>
</evidence>
<evidence type="ECO:0000259" key="4">
    <source>
        <dbReference type="PROSITE" id="PS50961"/>
    </source>
</evidence>